<dbReference type="PANTHER" id="PTHR34997">
    <property type="entry name" value="AM15"/>
    <property type="match status" value="1"/>
</dbReference>
<evidence type="ECO:0000259" key="5">
    <source>
        <dbReference type="PROSITE" id="PS51782"/>
    </source>
</evidence>
<dbReference type="InterPro" id="IPR052210">
    <property type="entry name" value="LysM1-like"/>
</dbReference>
<dbReference type="GO" id="GO:0008061">
    <property type="term" value="F:chitin binding"/>
    <property type="evidence" value="ECO:0007669"/>
    <property type="project" value="UniProtKB-KW"/>
</dbReference>
<feature type="region of interest" description="Disordered" evidence="4">
    <location>
        <begin position="490"/>
        <end position="515"/>
    </location>
</feature>
<evidence type="ECO:0000256" key="2">
    <source>
        <dbReference type="ARBA" id="ARBA00023026"/>
    </source>
</evidence>
<proteinExistence type="inferred from homology"/>
<dbReference type="PANTHER" id="PTHR34997:SF1">
    <property type="entry name" value="PEPTIDOGLYCAN-BINDING LYSIN DOMAIN"/>
    <property type="match status" value="1"/>
</dbReference>
<name>A0A9W8RIG3_9HYPO</name>
<comment type="similarity">
    <text evidence="3">Belongs to the secreted LysM effector family.</text>
</comment>
<sequence>MLYTWSGFSDQNLTPLCTSTCSKSIESYRSKVMKACADDVYTDPPVESTEYVLGTNVQEDIYNSHDSVRPIALADYYFVNYKLLCLKNDTKTDKTTSTTKTCSGSSVAVPTKQSCDDFAFAHNISTSRLLSLNHLIGGCVDWPGESPKLCIEGNCKPYKVRNGDTCRSVARAHGITQTQLTGWNYFIDPYCKNFEQQVGHIICVSDPSGYTPPKRPGAGAGTVTTAAPLPTNAQSESNKNCGKWDMPKKGKGCAELVKANGITLDDFLFLNPQINKKCSNMLADAMYCVKAVGDISTYISYHRNTPTPTTTKERKTINLDDLPRATRIPSWASLTISTGFPMASGSLERCKVPFNNKYGNLSCEVAVRVIGIDLYNWLKWNPSVVNGEGPLAFKPGHCFLQNNTQYCGVAYDRSKFPPKESDKYEPVPDDATENATTKCEYWYDVSEGETCKQVLERLDIPLRALVKWNPSVGSKCEKFQTNAAYCAQGPGWKTMDHEATQDPETTSPQTATQKT</sequence>
<dbReference type="InterPro" id="IPR036779">
    <property type="entry name" value="LysM_dom_sf"/>
</dbReference>
<feature type="domain" description="LysM" evidence="5">
    <location>
        <begin position="441"/>
        <end position="487"/>
    </location>
</feature>
<dbReference type="SUPFAM" id="SSF54106">
    <property type="entry name" value="LysM domain"/>
    <property type="match status" value="1"/>
</dbReference>
<evidence type="ECO:0000256" key="3">
    <source>
        <dbReference type="ARBA" id="ARBA00044955"/>
    </source>
</evidence>
<reference evidence="6" key="1">
    <citation type="submission" date="2022-09" db="EMBL/GenBank/DDBJ databases">
        <title>Fusarium specimens isolated from Avocado Roots.</title>
        <authorList>
            <person name="Stajich J."/>
            <person name="Roper C."/>
            <person name="Heimlech-Rivalta G."/>
        </authorList>
    </citation>
    <scope>NUCLEOTIDE SEQUENCE</scope>
    <source>
        <strain evidence="6">CF00136</strain>
    </source>
</reference>
<dbReference type="OrthoDB" id="5985073at2759"/>
<evidence type="ECO:0000313" key="7">
    <source>
        <dbReference type="Proteomes" id="UP001152049"/>
    </source>
</evidence>
<keyword evidence="7" id="KW-1185">Reference proteome</keyword>
<dbReference type="Proteomes" id="UP001152049">
    <property type="component" value="Unassembled WGS sequence"/>
</dbReference>
<comment type="caution">
    <text evidence="6">The sequence shown here is derived from an EMBL/GenBank/DDBJ whole genome shotgun (WGS) entry which is preliminary data.</text>
</comment>
<dbReference type="AlphaFoldDB" id="A0A9W8RIG3"/>
<dbReference type="InterPro" id="IPR018392">
    <property type="entry name" value="LysM"/>
</dbReference>
<evidence type="ECO:0000313" key="6">
    <source>
        <dbReference type="EMBL" id="KAJ4244050.1"/>
    </source>
</evidence>
<dbReference type="SMART" id="SM00257">
    <property type="entry name" value="LysM"/>
    <property type="match status" value="2"/>
</dbReference>
<keyword evidence="1" id="KW-0147">Chitin-binding</keyword>
<feature type="domain" description="LysM" evidence="5">
    <location>
        <begin position="156"/>
        <end position="204"/>
    </location>
</feature>
<organism evidence="6 7">
    <name type="scientific">Fusarium torreyae</name>
    <dbReference type="NCBI Taxonomy" id="1237075"/>
    <lineage>
        <taxon>Eukaryota</taxon>
        <taxon>Fungi</taxon>
        <taxon>Dikarya</taxon>
        <taxon>Ascomycota</taxon>
        <taxon>Pezizomycotina</taxon>
        <taxon>Sordariomycetes</taxon>
        <taxon>Hypocreomycetidae</taxon>
        <taxon>Hypocreales</taxon>
        <taxon>Nectriaceae</taxon>
        <taxon>Fusarium</taxon>
    </lineage>
</organism>
<evidence type="ECO:0000256" key="4">
    <source>
        <dbReference type="SAM" id="MobiDB-lite"/>
    </source>
</evidence>
<dbReference type="CDD" id="cd00118">
    <property type="entry name" value="LysM"/>
    <property type="match status" value="2"/>
</dbReference>
<dbReference type="Gene3D" id="3.10.350.10">
    <property type="entry name" value="LysM domain"/>
    <property type="match status" value="3"/>
</dbReference>
<protein>
    <recommendedName>
        <fullName evidence="5">LysM domain-containing protein</fullName>
    </recommendedName>
</protein>
<dbReference type="EMBL" id="JAOQAZ010000053">
    <property type="protein sequence ID" value="KAJ4244050.1"/>
    <property type="molecule type" value="Genomic_DNA"/>
</dbReference>
<accession>A0A9W8RIG3</accession>
<dbReference type="PROSITE" id="PS51782">
    <property type="entry name" value="LYSM"/>
    <property type="match status" value="2"/>
</dbReference>
<feature type="compositionally biased region" description="Polar residues" evidence="4">
    <location>
        <begin position="502"/>
        <end position="515"/>
    </location>
</feature>
<keyword evidence="2" id="KW-0843">Virulence</keyword>
<evidence type="ECO:0000256" key="1">
    <source>
        <dbReference type="ARBA" id="ARBA00022669"/>
    </source>
</evidence>
<dbReference type="Pfam" id="PF01476">
    <property type="entry name" value="LysM"/>
    <property type="match status" value="1"/>
</dbReference>
<gene>
    <name evidence="6" type="ORF">NW762_014663</name>
</gene>